<protein>
    <recommendedName>
        <fullName evidence="4">Chaperone NapD</fullName>
    </recommendedName>
    <alternativeName>
        <fullName evidence="4">NapA signal peptide-binding chaperone NapD</fullName>
    </alternativeName>
</protein>
<comment type="caution">
    <text evidence="5">The sequence shown here is derived from an EMBL/GenBank/DDBJ whole genome shotgun (WGS) entry which is preliminary data.</text>
</comment>
<comment type="subunit">
    <text evidence="4">Interacts with the cytoplasmic NapA precursor.</text>
</comment>
<comment type="similarity">
    <text evidence="4">Belongs to the NapD family.</text>
</comment>
<dbReference type="PANTHER" id="PTHR38603">
    <property type="entry name" value="CHAPERONE NAPD"/>
    <property type="match status" value="1"/>
</dbReference>
<comment type="function">
    <text evidence="4">Chaperone for NapA, the catalytic subunit of the periplasmic nitrate reductase. It binds directly and specifically to the twin-arginine signal peptide of NapA, preventing premature interaction with the Tat translocase and premature export.</text>
</comment>
<accession>A0A6A4RFH6</accession>
<evidence type="ECO:0000313" key="7">
    <source>
        <dbReference type="Proteomes" id="UP000305041"/>
    </source>
</evidence>
<keyword evidence="3 4" id="KW-0143">Chaperone</keyword>
<evidence type="ECO:0000313" key="8">
    <source>
        <dbReference type="Proteomes" id="UP000441586"/>
    </source>
</evidence>
<dbReference type="PANTHER" id="PTHR38603:SF1">
    <property type="entry name" value="CHAPERONE NAPD"/>
    <property type="match status" value="1"/>
</dbReference>
<reference evidence="5 8" key="2">
    <citation type="submission" date="2019-12" db="EMBL/GenBank/DDBJ databases">
        <authorList>
            <person name="Zhang Y.-J."/>
        </authorList>
    </citation>
    <scope>NUCLEOTIDE SEQUENCE [LARGE SCALE GENOMIC DNA]</scope>
    <source>
        <strain evidence="5 8">H18S-6</strain>
    </source>
</reference>
<evidence type="ECO:0000313" key="6">
    <source>
        <dbReference type="EMBL" id="TLP64449.1"/>
    </source>
</evidence>
<dbReference type="Pfam" id="PF03927">
    <property type="entry name" value="NapD"/>
    <property type="match status" value="1"/>
</dbReference>
<name>A0A5R8ZF40_9RHOB</name>
<dbReference type="InterPro" id="IPR005623">
    <property type="entry name" value="Chaperone_NapD_NO3_reduct"/>
</dbReference>
<evidence type="ECO:0000256" key="1">
    <source>
        <dbReference type="ARBA" id="ARBA00004496"/>
    </source>
</evidence>
<comment type="subcellular location">
    <subcellularLocation>
        <location evidence="1 4">Cytoplasm</location>
    </subcellularLocation>
</comment>
<dbReference type="EMBL" id="WSFO01000009">
    <property type="protein sequence ID" value="KAE9628663.1"/>
    <property type="molecule type" value="Genomic_DNA"/>
</dbReference>
<dbReference type="GO" id="GO:0005737">
    <property type="term" value="C:cytoplasm"/>
    <property type="evidence" value="ECO:0007669"/>
    <property type="project" value="UniProtKB-SubCell"/>
</dbReference>
<evidence type="ECO:0000256" key="3">
    <source>
        <dbReference type="ARBA" id="ARBA00023186"/>
    </source>
</evidence>
<proteinExistence type="inferred from homology"/>
<dbReference type="Proteomes" id="UP000305041">
    <property type="component" value="Unassembled WGS sequence"/>
</dbReference>
<sequence length="92" mass="9902">MPEDVIHISSLLLRADPALMHNVLEEIAKVPNAEVPLSDASGKIIVTLETPSESEIVDSLTNLQLLDGVVSAALIYHQADSETAEITIRNSK</sequence>
<dbReference type="Gene3D" id="3.30.70.920">
    <property type="match status" value="1"/>
</dbReference>
<accession>A0A5R8ZF40</accession>
<keyword evidence="7" id="KW-1185">Reference proteome</keyword>
<dbReference type="RefSeq" id="WP_138163240.1">
    <property type="nucleotide sequence ID" value="NZ_VAUA01000005.1"/>
</dbReference>
<organism evidence="5 8">
    <name type="scientific">Parasedimentitalea maritima</name>
    <dbReference type="NCBI Taxonomy" id="2578117"/>
    <lineage>
        <taxon>Bacteria</taxon>
        <taxon>Pseudomonadati</taxon>
        <taxon>Pseudomonadota</taxon>
        <taxon>Alphaproteobacteria</taxon>
        <taxon>Rhodobacterales</taxon>
        <taxon>Paracoccaceae</taxon>
        <taxon>Parasedimentitalea</taxon>
    </lineage>
</organism>
<dbReference type="GO" id="GO:0005048">
    <property type="term" value="F:signal sequence binding"/>
    <property type="evidence" value="ECO:0007669"/>
    <property type="project" value="UniProtKB-UniRule"/>
</dbReference>
<evidence type="ECO:0000313" key="5">
    <source>
        <dbReference type="EMBL" id="KAE9628663.1"/>
    </source>
</evidence>
<keyword evidence="2 4" id="KW-0963">Cytoplasm</keyword>
<dbReference type="HAMAP" id="MF_02200">
    <property type="entry name" value="NapD"/>
    <property type="match status" value="1"/>
</dbReference>
<dbReference type="AlphaFoldDB" id="A0A5R8ZF40"/>
<gene>
    <name evidence="4" type="primary">napD</name>
    <name evidence="6" type="ORF">FEE96_11795</name>
    <name evidence="5" type="ORF">GP644_15960</name>
</gene>
<dbReference type="OrthoDB" id="7306089at2"/>
<evidence type="ECO:0000256" key="4">
    <source>
        <dbReference type="HAMAP-Rule" id="MF_02200"/>
    </source>
</evidence>
<dbReference type="GO" id="GO:0051224">
    <property type="term" value="P:negative regulation of protein transport"/>
    <property type="evidence" value="ECO:0007669"/>
    <property type="project" value="UniProtKB-UniRule"/>
</dbReference>
<dbReference type="EMBL" id="VAUA01000005">
    <property type="protein sequence ID" value="TLP64449.1"/>
    <property type="molecule type" value="Genomic_DNA"/>
</dbReference>
<evidence type="ECO:0000256" key="2">
    <source>
        <dbReference type="ARBA" id="ARBA00022490"/>
    </source>
</evidence>
<dbReference type="Proteomes" id="UP000441586">
    <property type="component" value="Unassembled WGS sequence"/>
</dbReference>
<reference evidence="6 7" key="1">
    <citation type="submission" date="2019-05" db="EMBL/GenBank/DDBJ databases">
        <title>Draft genome sequence of Pelagicola sp. DSW4-44.</title>
        <authorList>
            <person name="Oh J."/>
        </authorList>
    </citation>
    <scope>NUCLEOTIDE SEQUENCE [LARGE SCALE GENOMIC DNA]</scope>
    <source>
        <strain evidence="6 7">DSW4-44</strain>
    </source>
</reference>